<gene>
    <name evidence="1" type="ORF">L9F63_005623</name>
</gene>
<accession>A0AAD7ZBW1</accession>
<reference evidence="1" key="2">
    <citation type="submission" date="2023-05" db="EMBL/GenBank/DDBJ databases">
        <authorList>
            <person name="Fouks B."/>
        </authorList>
    </citation>
    <scope>NUCLEOTIDE SEQUENCE</scope>
    <source>
        <strain evidence="1">Stay&amp;Tobe</strain>
        <tissue evidence="1">Testes</tissue>
    </source>
</reference>
<organism evidence="1 2">
    <name type="scientific">Diploptera punctata</name>
    <name type="common">Pacific beetle cockroach</name>
    <dbReference type="NCBI Taxonomy" id="6984"/>
    <lineage>
        <taxon>Eukaryota</taxon>
        <taxon>Metazoa</taxon>
        <taxon>Ecdysozoa</taxon>
        <taxon>Arthropoda</taxon>
        <taxon>Hexapoda</taxon>
        <taxon>Insecta</taxon>
        <taxon>Pterygota</taxon>
        <taxon>Neoptera</taxon>
        <taxon>Polyneoptera</taxon>
        <taxon>Dictyoptera</taxon>
        <taxon>Blattodea</taxon>
        <taxon>Blaberoidea</taxon>
        <taxon>Blaberidae</taxon>
        <taxon>Diplopterinae</taxon>
        <taxon>Diploptera</taxon>
    </lineage>
</organism>
<protein>
    <submittedName>
        <fullName evidence="1">Uncharacterized protein</fullName>
    </submittedName>
</protein>
<name>A0AAD7ZBW1_DIPPU</name>
<dbReference type="Proteomes" id="UP001233999">
    <property type="component" value="Unassembled WGS sequence"/>
</dbReference>
<proteinExistence type="predicted"/>
<reference evidence="1" key="1">
    <citation type="journal article" date="2023" name="IScience">
        <title>Live-bearing cockroach genome reveals convergent evolutionary mechanisms linked to viviparity in insects and beyond.</title>
        <authorList>
            <person name="Fouks B."/>
            <person name="Harrison M.C."/>
            <person name="Mikhailova A.A."/>
            <person name="Marchal E."/>
            <person name="English S."/>
            <person name="Carruthers M."/>
            <person name="Jennings E.C."/>
            <person name="Chiamaka E.L."/>
            <person name="Frigard R.A."/>
            <person name="Pippel M."/>
            <person name="Attardo G.M."/>
            <person name="Benoit J.B."/>
            <person name="Bornberg-Bauer E."/>
            <person name="Tobe S.S."/>
        </authorList>
    </citation>
    <scope>NUCLEOTIDE SEQUENCE</scope>
    <source>
        <strain evidence="1">Stay&amp;Tobe</strain>
    </source>
</reference>
<dbReference type="AlphaFoldDB" id="A0AAD7ZBW1"/>
<evidence type="ECO:0000313" key="2">
    <source>
        <dbReference type="Proteomes" id="UP001233999"/>
    </source>
</evidence>
<evidence type="ECO:0000313" key="1">
    <source>
        <dbReference type="EMBL" id="KAJ9577804.1"/>
    </source>
</evidence>
<dbReference type="EMBL" id="JASPKZ010009345">
    <property type="protein sequence ID" value="KAJ9577804.1"/>
    <property type="molecule type" value="Genomic_DNA"/>
</dbReference>
<feature type="non-terminal residue" evidence="1">
    <location>
        <position position="66"/>
    </location>
</feature>
<feature type="non-terminal residue" evidence="1">
    <location>
        <position position="1"/>
    </location>
</feature>
<comment type="caution">
    <text evidence="1">The sequence shown here is derived from an EMBL/GenBank/DDBJ whole genome shotgun (WGS) entry which is preliminary data.</text>
</comment>
<sequence>SIPNFISEEIPMIWREQTNHKRSAAKTELLASRLRQFKYLGENLIIVGQCMKKYVEICEGLTTTLK</sequence>
<keyword evidence="2" id="KW-1185">Reference proteome</keyword>